<gene>
    <name evidence="1" type="ORF">E2562_023303</name>
</gene>
<evidence type="ECO:0000313" key="1">
    <source>
        <dbReference type="EMBL" id="KAF0913590.1"/>
    </source>
</evidence>
<dbReference type="Proteomes" id="UP000479710">
    <property type="component" value="Unassembled WGS sequence"/>
</dbReference>
<dbReference type="AlphaFoldDB" id="A0A6G1DM74"/>
<sequence length="69" mass="7859">METSEKEDGEYLLLKKTKEKDGEEYLVVKRTKVKDGTEHRMTKSKKIVGLERTERVLPTGTTFTVVGEG</sequence>
<comment type="caution">
    <text evidence="1">The sequence shown here is derived from an EMBL/GenBank/DDBJ whole genome shotgun (WGS) entry which is preliminary data.</text>
</comment>
<evidence type="ECO:0000313" key="2">
    <source>
        <dbReference type="Proteomes" id="UP000479710"/>
    </source>
</evidence>
<proteinExistence type="predicted"/>
<keyword evidence="2" id="KW-1185">Reference proteome</keyword>
<reference evidence="1 2" key="1">
    <citation type="submission" date="2019-11" db="EMBL/GenBank/DDBJ databases">
        <title>Whole genome sequence of Oryza granulata.</title>
        <authorList>
            <person name="Li W."/>
        </authorList>
    </citation>
    <scope>NUCLEOTIDE SEQUENCE [LARGE SCALE GENOMIC DNA]</scope>
    <source>
        <strain evidence="2">cv. Menghai</strain>
        <tissue evidence="1">Leaf</tissue>
    </source>
</reference>
<name>A0A6G1DM74_9ORYZ</name>
<accession>A0A6G1DM74</accession>
<organism evidence="1 2">
    <name type="scientific">Oryza meyeriana var. granulata</name>
    <dbReference type="NCBI Taxonomy" id="110450"/>
    <lineage>
        <taxon>Eukaryota</taxon>
        <taxon>Viridiplantae</taxon>
        <taxon>Streptophyta</taxon>
        <taxon>Embryophyta</taxon>
        <taxon>Tracheophyta</taxon>
        <taxon>Spermatophyta</taxon>
        <taxon>Magnoliopsida</taxon>
        <taxon>Liliopsida</taxon>
        <taxon>Poales</taxon>
        <taxon>Poaceae</taxon>
        <taxon>BOP clade</taxon>
        <taxon>Oryzoideae</taxon>
        <taxon>Oryzeae</taxon>
        <taxon>Oryzinae</taxon>
        <taxon>Oryza</taxon>
        <taxon>Oryza meyeriana</taxon>
    </lineage>
</organism>
<protein>
    <submittedName>
        <fullName evidence="1">Uncharacterized protein</fullName>
    </submittedName>
</protein>
<dbReference type="EMBL" id="SPHZ02000006">
    <property type="protein sequence ID" value="KAF0913590.1"/>
    <property type="molecule type" value="Genomic_DNA"/>
</dbReference>